<dbReference type="GO" id="GO:0045259">
    <property type="term" value="C:proton-transporting ATP synthase complex"/>
    <property type="evidence" value="ECO:0007669"/>
    <property type="project" value="UniProtKB-KW"/>
</dbReference>
<dbReference type="SUPFAM" id="SSF52943">
    <property type="entry name" value="ATP synthase (F1-ATPase), gamma subunit"/>
    <property type="match status" value="1"/>
</dbReference>
<keyword evidence="7 10" id="KW-0472">Membrane</keyword>
<dbReference type="EMBL" id="PCTI01000025">
    <property type="protein sequence ID" value="PIP69004.1"/>
    <property type="molecule type" value="Genomic_DNA"/>
</dbReference>
<dbReference type="GO" id="GO:0046933">
    <property type="term" value="F:proton-transporting ATP synthase activity, rotational mechanism"/>
    <property type="evidence" value="ECO:0007669"/>
    <property type="project" value="UniProtKB-UniRule"/>
</dbReference>
<comment type="caution">
    <text evidence="11">The sequence shown here is derived from an EMBL/GenBank/DDBJ whole genome shotgun (WGS) entry which is preliminary data.</text>
</comment>
<name>A0A2H0CGH8_9BACT</name>
<evidence type="ECO:0000256" key="8">
    <source>
        <dbReference type="ARBA" id="ARBA00023196"/>
    </source>
</evidence>
<dbReference type="CDD" id="cd12151">
    <property type="entry name" value="F1-ATPase_gamma"/>
    <property type="match status" value="1"/>
</dbReference>
<keyword evidence="9 10" id="KW-0066">ATP synthesis</keyword>
<dbReference type="Gene3D" id="1.10.287.80">
    <property type="entry name" value="ATP synthase, gamma subunit, helix hairpin domain"/>
    <property type="match status" value="2"/>
</dbReference>
<evidence type="ECO:0000256" key="5">
    <source>
        <dbReference type="ARBA" id="ARBA00022781"/>
    </source>
</evidence>
<sequence length="314" mass="35163">MASTKEIKRRIKSVKSTKKITKAMELVSASKMKRAVSSTLHSRLYAEYSWEILTSIARNTEKIIHPLFIEHNKKNNRQNILLVLITSSRGLCGAYNTQIIKKVFSLLKNENENIKIDIVTVGKKGDTSMRRIGRNIIASFFEFPVNISISDVSSISEFVINEYNLLNYDKVLVAYTDFISALSQKPNIKQIIPVSKTSLRDLIDLLGEDHHLEALPPNGGKASKLPEKVVDYLFEGDQEALIGSLAKKLIQMQIYQMFLESNASEQSSRMVAMKNASEAAGEMIDDLTLVFNKARQSNITREISEISAGMASVS</sequence>
<organism evidence="11 12">
    <name type="scientific">Candidatus Nomurabacteria bacterium CG22_combo_CG10-13_8_21_14_all_32_8</name>
    <dbReference type="NCBI Taxonomy" id="1974732"/>
    <lineage>
        <taxon>Bacteria</taxon>
        <taxon>Candidatus Nomuraibacteriota</taxon>
    </lineage>
</organism>
<dbReference type="Gene3D" id="3.40.1380.10">
    <property type="match status" value="1"/>
</dbReference>
<keyword evidence="5 10" id="KW-0375">Hydrogen ion transport</keyword>
<comment type="similarity">
    <text evidence="3 10">Belongs to the ATPase gamma chain family.</text>
</comment>
<dbReference type="PRINTS" id="PR00126">
    <property type="entry name" value="ATPASEGAMMA"/>
</dbReference>
<dbReference type="Pfam" id="PF00231">
    <property type="entry name" value="ATP-synt"/>
    <property type="match status" value="1"/>
</dbReference>
<evidence type="ECO:0000256" key="10">
    <source>
        <dbReference type="HAMAP-Rule" id="MF_00815"/>
    </source>
</evidence>
<gene>
    <name evidence="10 11" type="primary">atpG</name>
    <name evidence="11" type="ORF">COW91_01820</name>
</gene>
<proteinExistence type="inferred from homology"/>
<evidence type="ECO:0000256" key="2">
    <source>
        <dbReference type="ARBA" id="ARBA00004170"/>
    </source>
</evidence>
<dbReference type="AlphaFoldDB" id="A0A2H0CGH8"/>
<evidence type="ECO:0000256" key="9">
    <source>
        <dbReference type="ARBA" id="ARBA00023310"/>
    </source>
</evidence>
<dbReference type="InterPro" id="IPR035968">
    <property type="entry name" value="ATP_synth_F1_ATPase_gsu"/>
</dbReference>
<reference evidence="11 12" key="1">
    <citation type="submission" date="2017-09" db="EMBL/GenBank/DDBJ databases">
        <title>Depth-based differentiation of microbial function through sediment-hosted aquifers and enrichment of novel symbionts in the deep terrestrial subsurface.</title>
        <authorList>
            <person name="Probst A.J."/>
            <person name="Ladd B."/>
            <person name="Jarett J.K."/>
            <person name="Geller-Mcgrath D.E."/>
            <person name="Sieber C.M."/>
            <person name="Emerson J.B."/>
            <person name="Anantharaman K."/>
            <person name="Thomas B.C."/>
            <person name="Malmstrom R."/>
            <person name="Stieglmeier M."/>
            <person name="Klingl A."/>
            <person name="Woyke T."/>
            <person name="Ryan C.M."/>
            <person name="Banfield J.F."/>
        </authorList>
    </citation>
    <scope>NUCLEOTIDE SEQUENCE [LARGE SCALE GENOMIC DNA]</scope>
    <source>
        <strain evidence="11">CG22_combo_CG10-13_8_21_14_all_32_8</strain>
    </source>
</reference>
<dbReference type="GO" id="GO:0005524">
    <property type="term" value="F:ATP binding"/>
    <property type="evidence" value="ECO:0007669"/>
    <property type="project" value="UniProtKB-UniRule"/>
</dbReference>
<keyword evidence="4 10" id="KW-0813">Transport</keyword>
<dbReference type="Proteomes" id="UP000229176">
    <property type="component" value="Unassembled WGS sequence"/>
</dbReference>
<dbReference type="InterPro" id="IPR000131">
    <property type="entry name" value="ATP_synth_F1_gsu"/>
</dbReference>
<comment type="subcellular location">
    <subcellularLocation>
        <location evidence="10">Cell membrane</location>
        <topology evidence="10">Peripheral membrane protein</topology>
    </subcellularLocation>
    <subcellularLocation>
        <location evidence="2">Membrane</location>
        <topology evidence="2">Peripheral membrane protein</topology>
    </subcellularLocation>
</comment>
<dbReference type="NCBIfam" id="TIGR01146">
    <property type="entry name" value="ATPsyn_F1gamma"/>
    <property type="match status" value="1"/>
</dbReference>
<evidence type="ECO:0000313" key="11">
    <source>
        <dbReference type="EMBL" id="PIP69004.1"/>
    </source>
</evidence>
<evidence type="ECO:0000256" key="4">
    <source>
        <dbReference type="ARBA" id="ARBA00022448"/>
    </source>
</evidence>
<evidence type="ECO:0000313" key="12">
    <source>
        <dbReference type="Proteomes" id="UP000229176"/>
    </source>
</evidence>
<dbReference type="GO" id="GO:0042777">
    <property type="term" value="P:proton motive force-driven plasma membrane ATP synthesis"/>
    <property type="evidence" value="ECO:0007669"/>
    <property type="project" value="UniProtKB-UniRule"/>
</dbReference>
<protein>
    <recommendedName>
        <fullName evidence="10">ATP synthase gamma chain</fullName>
    </recommendedName>
    <alternativeName>
        <fullName evidence="10">ATP synthase F1 sector gamma subunit</fullName>
    </alternativeName>
    <alternativeName>
        <fullName evidence="10">F-ATPase gamma subunit</fullName>
    </alternativeName>
</protein>
<evidence type="ECO:0000256" key="6">
    <source>
        <dbReference type="ARBA" id="ARBA00023065"/>
    </source>
</evidence>
<dbReference type="PANTHER" id="PTHR11693">
    <property type="entry name" value="ATP SYNTHASE GAMMA CHAIN"/>
    <property type="match status" value="1"/>
</dbReference>
<dbReference type="GO" id="GO:0005886">
    <property type="term" value="C:plasma membrane"/>
    <property type="evidence" value="ECO:0007669"/>
    <property type="project" value="UniProtKB-SubCell"/>
</dbReference>
<evidence type="ECO:0000256" key="7">
    <source>
        <dbReference type="ARBA" id="ARBA00023136"/>
    </source>
</evidence>
<dbReference type="PANTHER" id="PTHR11693:SF22">
    <property type="entry name" value="ATP SYNTHASE SUBUNIT GAMMA, MITOCHONDRIAL"/>
    <property type="match status" value="1"/>
</dbReference>
<comment type="subunit">
    <text evidence="10">F-type ATPases have 2 components, CF(1) - the catalytic core - and CF(0) - the membrane proton channel. CF(1) has five subunits: alpha(3), beta(3), gamma(1), delta(1), epsilon(1). CF(0) has three main subunits: a, b and c.</text>
</comment>
<keyword evidence="10" id="KW-1003">Cell membrane</keyword>
<accession>A0A2H0CGH8</accession>
<evidence type="ECO:0000256" key="3">
    <source>
        <dbReference type="ARBA" id="ARBA00007681"/>
    </source>
</evidence>
<comment type="function">
    <text evidence="1 10">Produces ATP from ADP in the presence of a proton gradient across the membrane. The gamma chain is believed to be important in regulating ATPase activity and the flow of protons through the CF(0) complex.</text>
</comment>
<dbReference type="HAMAP" id="MF_00815">
    <property type="entry name" value="ATP_synth_gamma_bact"/>
    <property type="match status" value="1"/>
</dbReference>
<keyword evidence="6 10" id="KW-0406">Ion transport</keyword>
<keyword evidence="8 10" id="KW-0139">CF(1)</keyword>
<evidence type="ECO:0000256" key="1">
    <source>
        <dbReference type="ARBA" id="ARBA00003456"/>
    </source>
</evidence>